<dbReference type="OrthoDB" id="5191973at2"/>
<name>A0A1H0H1C2_9ACTN</name>
<evidence type="ECO:0000256" key="1">
    <source>
        <dbReference type="SAM" id="MobiDB-lite"/>
    </source>
</evidence>
<dbReference type="STRING" id="1005944.SAMN05192576_3426"/>
<accession>A0A1H0H1C2</accession>
<feature type="region of interest" description="Disordered" evidence="1">
    <location>
        <begin position="1"/>
        <end position="30"/>
    </location>
</feature>
<evidence type="ECO:0000313" key="2">
    <source>
        <dbReference type="EMBL" id="SDO12957.1"/>
    </source>
</evidence>
<dbReference type="EMBL" id="FNIC01000006">
    <property type="protein sequence ID" value="SDO12957.1"/>
    <property type="molecule type" value="Genomic_DNA"/>
</dbReference>
<evidence type="ECO:0000313" key="3">
    <source>
        <dbReference type="Proteomes" id="UP000199004"/>
    </source>
</evidence>
<dbReference type="RefSeq" id="WP_091026020.1">
    <property type="nucleotide sequence ID" value="NZ_BKAE01000008.1"/>
</dbReference>
<gene>
    <name evidence="2" type="ORF">SAMN05192576_3426</name>
</gene>
<reference evidence="2 3" key="1">
    <citation type="submission" date="2016-10" db="EMBL/GenBank/DDBJ databases">
        <authorList>
            <person name="de Groot N.N."/>
        </authorList>
    </citation>
    <scope>NUCLEOTIDE SEQUENCE [LARGE SCALE GENOMIC DNA]</scope>
    <source>
        <strain evidence="2 3">CGMCC 1.11147</strain>
    </source>
</reference>
<dbReference type="AlphaFoldDB" id="A0A1H0H1C2"/>
<keyword evidence="3" id="KW-1185">Reference proteome</keyword>
<sequence>MAGGMNKRGSRIALADRVRDGQPVASTAPARSADVCPARHCWVADAVDRYGVKRPGLLAEWRQGPDGWEGRVVYAAQLRPGEWQLVEEWLPADLLTPL</sequence>
<organism evidence="2 3">
    <name type="scientific">Nocardioides szechwanensis</name>
    <dbReference type="NCBI Taxonomy" id="1005944"/>
    <lineage>
        <taxon>Bacteria</taxon>
        <taxon>Bacillati</taxon>
        <taxon>Actinomycetota</taxon>
        <taxon>Actinomycetes</taxon>
        <taxon>Propionibacteriales</taxon>
        <taxon>Nocardioidaceae</taxon>
        <taxon>Nocardioides</taxon>
    </lineage>
</organism>
<proteinExistence type="predicted"/>
<dbReference type="Proteomes" id="UP000199004">
    <property type="component" value="Unassembled WGS sequence"/>
</dbReference>
<protein>
    <submittedName>
        <fullName evidence="2">Uncharacterized protein</fullName>
    </submittedName>
</protein>